<dbReference type="AlphaFoldDB" id="A0AAC9PWM7"/>
<accession>A0AAC9PWM7</accession>
<evidence type="ECO:0000256" key="1">
    <source>
        <dbReference type="SAM" id="Phobius"/>
    </source>
</evidence>
<evidence type="ECO:0000313" key="2">
    <source>
        <dbReference type="EMBL" id="APX99648.1"/>
    </source>
</evidence>
<keyword evidence="1" id="KW-0472">Membrane</keyword>
<dbReference type="KEGG" id="lvn:BWR22_04755"/>
<proteinExistence type="predicted"/>
<reference evidence="2 3" key="1">
    <citation type="submission" date="2017-01" db="EMBL/GenBank/DDBJ databases">
        <title>Complete genome of Lacinutrix venerupis DOK2-8 isolated from seawater in Dokdo.</title>
        <authorList>
            <person name="Chi W.-J."/>
            <person name="Kim J.H."/>
        </authorList>
    </citation>
    <scope>NUCLEOTIDE SEQUENCE [LARGE SCALE GENOMIC DNA]</scope>
    <source>
        <strain evidence="2 3">DOK2-8</strain>
    </source>
</reference>
<name>A0AAC9PWM7_9FLAO</name>
<dbReference type="EMBL" id="CP019352">
    <property type="protein sequence ID" value="APX99648.1"/>
    <property type="molecule type" value="Genomic_DNA"/>
</dbReference>
<dbReference type="Proteomes" id="UP000187506">
    <property type="component" value="Chromosome"/>
</dbReference>
<sequence length="96" mass="11247">MLNQFRAILFYYKHLAAWSFIVTLLLTIYSPGIISALLTKLFLIGLFYFMISDRNIRKKLKFYKMAGVSNLRLVAILYFIDCFITCSFLILIEGFI</sequence>
<organism evidence="2 3">
    <name type="scientific">Lacinutrix venerupis</name>
    <dbReference type="NCBI Taxonomy" id="1486034"/>
    <lineage>
        <taxon>Bacteria</taxon>
        <taxon>Pseudomonadati</taxon>
        <taxon>Bacteroidota</taxon>
        <taxon>Flavobacteriia</taxon>
        <taxon>Flavobacteriales</taxon>
        <taxon>Flavobacteriaceae</taxon>
        <taxon>Lacinutrix</taxon>
    </lineage>
</organism>
<feature type="transmembrane region" description="Helical" evidence="1">
    <location>
        <begin position="71"/>
        <end position="92"/>
    </location>
</feature>
<keyword evidence="1" id="KW-1133">Transmembrane helix</keyword>
<feature type="transmembrane region" description="Helical" evidence="1">
    <location>
        <begin position="7"/>
        <end position="26"/>
    </location>
</feature>
<gene>
    <name evidence="2" type="ORF">BWR22_04755</name>
</gene>
<protein>
    <submittedName>
        <fullName evidence="2">Uncharacterized protein</fullName>
    </submittedName>
</protein>
<evidence type="ECO:0000313" key="3">
    <source>
        <dbReference type="Proteomes" id="UP000187506"/>
    </source>
</evidence>
<feature type="transmembrane region" description="Helical" evidence="1">
    <location>
        <begin position="32"/>
        <end position="51"/>
    </location>
</feature>
<keyword evidence="3" id="KW-1185">Reference proteome</keyword>
<keyword evidence="1" id="KW-0812">Transmembrane</keyword>